<sequence>MWLSVLTPGWPSAGQRCDARLRRDASGRGGVYEHLGGAPRHRKLYCATRYHLRIHPNGKIDGTAEENNPFSILEITTVDVGVVAIKGLLSGRYLAMNHRGRLYASDAFSHECEFVERIHELGYNTYASRHYHTLTPLAGGFTHSSSTERLWYVSINVKGQPRRGFRTRGMERASLFLPLLLGNEDHDMVLLFGSSTWYRETILSTAGQTQHRMQRHGASVTQVNKTDD</sequence>
<comment type="subcellular location">
    <subcellularLocation>
        <location evidence="1">Secreted</location>
    </subcellularLocation>
</comment>
<dbReference type="PANTHER" id="PTHR11486">
    <property type="entry name" value="FIBROBLAST GROWTH FACTOR"/>
    <property type="match status" value="1"/>
</dbReference>
<evidence type="ECO:0000313" key="6">
    <source>
        <dbReference type="Proteomes" id="UP000504632"/>
    </source>
</evidence>
<dbReference type="Proteomes" id="UP000504632">
    <property type="component" value="Chromosome 1"/>
</dbReference>
<keyword evidence="3" id="KW-0964">Secreted</keyword>
<protein>
    <recommendedName>
        <fullName evidence="4">Fibroblast growth factor</fullName>
        <shortName evidence="4">FGF</shortName>
    </recommendedName>
</protein>
<dbReference type="Gene3D" id="2.80.10.50">
    <property type="match status" value="1"/>
</dbReference>
<gene>
    <name evidence="7" type="primary">LOC115824002</name>
</gene>
<dbReference type="SUPFAM" id="SSF50353">
    <property type="entry name" value="Cytokine"/>
    <property type="match status" value="1"/>
</dbReference>
<evidence type="ECO:0000256" key="4">
    <source>
        <dbReference type="RuleBase" id="RU049442"/>
    </source>
</evidence>
<keyword evidence="6" id="KW-1185">Reference proteome</keyword>
<dbReference type="SMART" id="SM00442">
    <property type="entry name" value="FGF"/>
    <property type="match status" value="1"/>
</dbReference>
<evidence type="ECO:0000256" key="1">
    <source>
        <dbReference type="ARBA" id="ARBA00004613"/>
    </source>
</evidence>
<dbReference type="AlphaFoldDB" id="A0A6J2WI12"/>
<dbReference type="RefSeq" id="XP_030643968.1">
    <property type="nucleotide sequence ID" value="XM_030788108.1"/>
</dbReference>
<dbReference type="GO" id="GO:0008083">
    <property type="term" value="F:growth factor activity"/>
    <property type="evidence" value="ECO:0007669"/>
    <property type="project" value="InterPro"/>
</dbReference>
<evidence type="ECO:0000256" key="5">
    <source>
        <dbReference type="SAM" id="MobiDB-lite"/>
    </source>
</evidence>
<dbReference type="InParanoid" id="A0A6J2WI12"/>
<evidence type="ECO:0000256" key="3">
    <source>
        <dbReference type="ARBA" id="ARBA00022525"/>
    </source>
</evidence>
<organism evidence="6 7">
    <name type="scientific">Chanos chanos</name>
    <name type="common">Milkfish</name>
    <name type="synonym">Mugil chanos</name>
    <dbReference type="NCBI Taxonomy" id="29144"/>
    <lineage>
        <taxon>Eukaryota</taxon>
        <taxon>Metazoa</taxon>
        <taxon>Chordata</taxon>
        <taxon>Craniata</taxon>
        <taxon>Vertebrata</taxon>
        <taxon>Euteleostomi</taxon>
        <taxon>Actinopterygii</taxon>
        <taxon>Neopterygii</taxon>
        <taxon>Teleostei</taxon>
        <taxon>Ostariophysi</taxon>
        <taxon>Gonorynchiformes</taxon>
        <taxon>Chanidae</taxon>
        <taxon>Chanos</taxon>
    </lineage>
</organism>
<dbReference type="PRINTS" id="PR00262">
    <property type="entry name" value="IL1HBGF"/>
</dbReference>
<proteinExistence type="inferred from homology"/>
<dbReference type="InterPro" id="IPR002209">
    <property type="entry name" value="Fibroblast_GF_fam"/>
</dbReference>
<dbReference type="OrthoDB" id="6158176at2759"/>
<evidence type="ECO:0000256" key="2">
    <source>
        <dbReference type="ARBA" id="ARBA00007936"/>
    </source>
</evidence>
<dbReference type="InterPro" id="IPR008996">
    <property type="entry name" value="IL1/FGF"/>
</dbReference>
<accession>A0A6J2WI12</accession>
<reference evidence="7" key="1">
    <citation type="submission" date="2025-08" db="UniProtKB">
        <authorList>
            <consortium name="RefSeq"/>
        </authorList>
    </citation>
    <scope>IDENTIFICATION</scope>
</reference>
<dbReference type="PROSITE" id="PS00247">
    <property type="entry name" value="HBGF_FGF"/>
    <property type="match status" value="1"/>
</dbReference>
<feature type="compositionally biased region" description="Polar residues" evidence="5">
    <location>
        <begin position="219"/>
        <end position="228"/>
    </location>
</feature>
<evidence type="ECO:0000313" key="7">
    <source>
        <dbReference type="RefSeq" id="XP_030643968.1"/>
    </source>
</evidence>
<name>A0A6J2WI12_CHACN</name>
<feature type="region of interest" description="Disordered" evidence="5">
    <location>
        <begin position="209"/>
        <end position="228"/>
    </location>
</feature>
<dbReference type="GO" id="GO:0005576">
    <property type="term" value="C:extracellular region"/>
    <property type="evidence" value="ECO:0007669"/>
    <property type="project" value="UniProtKB-SubCell"/>
</dbReference>
<comment type="similarity">
    <text evidence="2 4">Belongs to the heparin-binding growth factors family.</text>
</comment>
<dbReference type="GeneID" id="115824002"/>
<dbReference type="Pfam" id="PF00167">
    <property type="entry name" value="FGF"/>
    <property type="match status" value="1"/>
</dbReference>
<dbReference type="PRINTS" id="PR00263">
    <property type="entry name" value="HBGFFGF"/>
</dbReference>